<dbReference type="EMBL" id="LAZR01047237">
    <property type="protein sequence ID" value="KKK94686.1"/>
    <property type="molecule type" value="Genomic_DNA"/>
</dbReference>
<organism evidence="4">
    <name type="scientific">marine sediment metagenome</name>
    <dbReference type="NCBI Taxonomy" id="412755"/>
    <lineage>
        <taxon>unclassified sequences</taxon>
        <taxon>metagenomes</taxon>
        <taxon>ecological metagenomes</taxon>
    </lineage>
</organism>
<comment type="similarity">
    <text evidence="1">Belongs to the trimethylamine methyltransferase family.</text>
</comment>
<dbReference type="Gene3D" id="3.20.20.480">
    <property type="entry name" value="Trimethylamine methyltransferase-like"/>
    <property type="match status" value="1"/>
</dbReference>
<sequence length="355" mass="39059">EVGNFAKIADRLEDIDIVGVQGIPQDVPQDKAEVYAVKMLLENTTKHIVIAPDTGLTAQTIFKMTKSVTRSDDIGSKPVLSCHISPSAPLRWTPAACDIIMHVLEEGVPFYILPAPIAGATSPVTLAGHLVLHNTQVLTGIVIAQVLRAGHPVVYCNAHTIFNMRDGNPIIAAPETLLLRQAGAQMAVLYGIPSHSIGFDTDAHIVDQQCIWEKALSAMACVSSGIDVMVNLGMYSTGLIVSYESLIIDHEIFSQLRRYQKGIEVTDDHLAVDLINNIGTWGSYLEEEHTLKHFKSENWYPEISCRKLFEKWSEDGCKDAITVAGEKAQSILSKKPETSLDHRLLKELERIIDES</sequence>
<keyword evidence="2" id="KW-0489">Methyltransferase</keyword>
<evidence type="ECO:0000256" key="2">
    <source>
        <dbReference type="ARBA" id="ARBA00022603"/>
    </source>
</evidence>
<dbReference type="AlphaFoldDB" id="A0A0F9CD87"/>
<dbReference type="InterPro" id="IPR010426">
    <property type="entry name" value="MTTB_MeTrfase"/>
</dbReference>
<feature type="non-terminal residue" evidence="4">
    <location>
        <position position="1"/>
    </location>
</feature>
<dbReference type="InterPro" id="IPR038601">
    <property type="entry name" value="MttB-like_sf"/>
</dbReference>
<accession>A0A0F9CD87</accession>
<name>A0A0F9CD87_9ZZZZ</name>
<proteinExistence type="inferred from homology"/>
<dbReference type="GO" id="GO:0015948">
    <property type="term" value="P:methanogenesis"/>
    <property type="evidence" value="ECO:0007669"/>
    <property type="project" value="InterPro"/>
</dbReference>
<reference evidence="4" key="1">
    <citation type="journal article" date="2015" name="Nature">
        <title>Complex archaea that bridge the gap between prokaryotes and eukaryotes.</title>
        <authorList>
            <person name="Spang A."/>
            <person name="Saw J.H."/>
            <person name="Jorgensen S.L."/>
            <person name="Zaremba-Niedzwiedzka K."/>
            <person name="Martijn J."/>
            <person name="Lind A.E."/>
            <person name="van Eijk R."/>
            <person name="Schleper C."/>
            <person name="Guy L."/>
            <person name="Ettema T.J."/>
        </authorList>
    </citation>
    <scope>NUCLEOTIDE SEQUENCE</scope>
</reference>
<evidence type="ECO:0000313" key="4">
    <source>
        <dbReference type="EMBL" id="KKK94686.1"/>
    </source>
</evidence>
<dbReference type="GO" id="GO:0008168">
    <property type="term" value="F:methyltransferase activity"/>
    <property type="evidence" value="ECO:0007669"/>
    <property type="project" value="UniProtKB-KW"/>
</dbReference>
<gene>
    <name evidence="4" type="ORF">LCGC14_2680360</name>
</gene>
<protein>
    <recommendedName>
        <fullName evidence="5">Trimethylamine methyltransferase</fullName>
    </recommendedName>
</protein>
<evidence type="ECO:0000256" key="1">
    <source>
        <dbReference type="ARBA" id="ARBA00007137"/>
    </source>
</evidence>
<evidence type="ECO:0008006" key="5">
    <source>
        <dbReference type="Google" id="ProtNLM"/>
    </source>
</evidence>
<dbReference type="Pfam" id="PF06253">
    <property type="entry name" value="MTTB"/>
    <property type="match status" value="1"/>
</dbReference>
<comment type="caution">
    <text evidence="4">The sequence shown here is derived from an EMBL/GenBank/DDBJ whole genome shotgun (WGS) entry which is preliminary data.</text>
</comment>
<evidence type="ECO:0000256" key="3">
    <source>
        <dbReference type="ARBA" id="ARBA00022679"/>
    </source>
</evidence>
<dbReference type="GO" id="GO:0032259">
    <property type="term" value="P:methylation"/>
    <property type="evidence" value="ECO:0007669"/>
    <property type="project" value="UniProtKB-KW"/>
</dbReference>
<keyword evidence="3" id="KW-0808">Transferase</keyword>